<dbReference type="CDD" id="cd06454">
    <property type="entry name" value="KBL_like"/>
    <property type="match status" value="1"/>
</dbReference>
<dbReference type="InterPro" id="IPR050087">
    <property type="entry name" value="AON_synthase_class-II"/>
</dbReference>
<dbReference type="InterPro" id="IPR036291">
    <property type="entry name" value="NAD(P)-bd_dom_sf"/>
</dbReference>
<dbReference type="SMART" id="SM00823">
    <property type="entry name" value="PKS_PP"/>
    <property type="match status" value="2"/>
</dbReference>
<dbReference type="InterPro" id="IPR049900">
    <property type="entry name" value="PKS_mFAS_DH"/>
</dbReference>
<evidence type="ECO:0000256" key="5">
    <source>
        <dbReference type="PROSITE-ProRule" id="PRU01363"/>
    </source>
</evidence>
<evidence type="ECO:0000256" key="3">
    <source>
        <dbReference type="ARBA" id="ARBA00022553"/>
    </source>
</evidence>
<evidence type="ECO:0000256" key="2">
    <source>
        <dbReference type="ARBA" id="ARBA00022450"/>
    </source>
</evidence>
<dbReference type="PROSITE" id="PS52019">
    <property type="entry name" value="PKS_MFAS_DH"/>
    <property type="match status" value="1"/>
</dbReference>
<dbReference type="InterPro" id="IPR015422">
    <property type="entry name" value="PyrdxlP-dep_Trfase_small"/>
</dbReference>
<dbReference type="InterPro" id="IPR049551">
    <property type="entry name" value="PKS_DH_C"/>
</dbReference>
<name>A0A8J7QH28_9BACT</name>
<dbReference type="SMART" id="SM00822">
    <property type="entry name" value="PKS_KR"/>
    <property type="match status" value="1"/>
</dbReference>
<dbReference type="Gene3D" id="3.40.640.10">
    <property type="entry name" value="Type I PLP-dependent aspartate aminotransferase-like (Major domain)"/>
    <property type="match status" value="1"/>
</dbReference>
<dbReference type="InterPro" id="IPR057326">
    <property type="entry name" value="KR_dom"/>
</dbReference>
<evidence type="ECO:0000259" key="8">
    <source>
        <dbReference type="PROSITE" id="PS52019"/>
    </source>
</evidence>
<dbReference type="InterPro" id="IPR009081">
    <property type="entry name" value="PP-bd_ACP"/>
</dbReference>
<dbReference type="Gene3D" id="3.40.50.720">
    <property type="entry name" value="NAD(P)-binding Rossmann-like Domain"/>
    <property type="match status" value="1"/>
</dbReference>
<feature type="region of interest" description="Disordered" evidence="6">
    <location>
        <begin position="823"/>
        <end position="843"/>
    </location>
</feature>
<evidence type="ECO:0000256" key="1">
    <source>
        <dbReference type="ARBA" id="ARBA00001933"/>
    </source>
</evidence>
<proteinExistence type="predicted"/>
<keyword evidence="9" id="KW-0032">Aminotransferase</keyword>
<dbReference type="Pfam" id="PF14765">
    <property type="entry name" value="PS-DH"/>
    <property type="match status" value="1"/>
</dbReference>
<feature type="domain" description="Carrier" evidence="7">
    <location>
        <begin position="865"/>
        <end position="941"/>
    </location>
</feature>
<dbReference type="Proteomes" id="UP000664417">
    <property type="component" value="Unassembled WGS sequence"/>
</dbReference>
<feature type="domain" description="PKS/mFAS DH" evidence="8">
    <location>
        <begin position="1"/>
        <end position="280"/>
    </location>
</feature>
<sequence>MHKQTTPKVFRKRFHFDREYLLAEHTVSGAGILPAAVQLEMILAAGQAFFQSHLLSLRNVTFSAPLVVQPGESEEVALVLEPRERGLVFLLEHQQGDETQTLCSGTLSPAQPQMPVYINMAELCDAQEHRVPSRRIQQWYDNAGISYGPRFRTVCRLEYQSSGDTALAMLVPSGMEAGAPSPFLVEPTLLDGAFQSLGMFAESNGDVDRDSAPFLPFFIKELKVNAPVAGSVYSLLEKYRREGADGSLLQADLKLVGQQGQTMLACSGLVLKRAAAPGQTENAATAPVADTALIPSELGPFFHQMRWAPQSPSSVSTNPADRTIVFCDAQGLGRQLAASLRQQGAEVIEVEPGRRFRRFDANRFMVDPVDDQQFNQLLENVWESGPVQRAFYLWTCYAADGEVRRLSDLELRIEDGGCGFLNLLRTLGSRAKKPVELTLVTQQAIAVEAGEVVFPEAATAWGLARVARQEYRKLNIRALDLPGDWSAEQTAATLLREPAVTESDEIAWRKDRRFAPQLTRVQPSAEGGHAWNVRVGGTYLVTGGLGGLGLTTASWLADQGARTLVLVGRSPLPPEQQWSELEPDHKHKQAVAVINRLRGRGITVLPMSADITNADAVKALVDQVYRKVGEINGIVHAAGVLRDGLIRGKSVEDFLAVLSAKVQGTWLLDQATAELDLDFFLLFSSLSSLLGNLGQADYAAANAYLDSFAAGAWSRNRRVMALNWGPWGEVGMLADRNKGGSGTKAFVDIQPKQGMALIAAALAAPQPHWALFRATAEDNSQPEPMIAQEPVQTLPQEAVQTLPQEPVQTLPQEAVQPVRQGPVQTAPQPVVQPAPTPVAQPEPVEAPTVSSIWEAPGETAELLPAQDAALITDLVALFAESLGVTPAQMNEDSNLLEMGLNSLMVMEVKNKLDTDDIVLEPADFFRHDTVSEFADFLKAEYSDLVQQRWAAPVRAAQPAPVHIEPTPAPAPVAPVQVQPAPAPVAPVQVQPTPAVATPTQALVGSGSLQTNLEAFLIEAFGESLGLQPGQLDRTGNLLELGLNSLMVMEVKNKLESGTDLELDPADFFRFSSVDDLAEFLIEDHADVLAARFAPEPVAAPAPARTEPTPTPAPIPEPAPRIEVRKPQSAFMRQRVSELSQEDIQSKKDGNYFYEPVISEGEGAWVQIGDRRMLVLSSYSYLNLIGHPKINAAAADAIQRFGTGTHGVRLLAGTNVLHRQLEKTIARFKGAEEAIVFSSGYITNVTTVSTLVKPGDVVIGDMYNHASIVDGCRQSGARFLIFGHNDMVDLERCLKKAGNAGKLVVVDAVFSMDGDIINLPEVVRLCQKYDAMLMVDEAHSVGVLGERGHGIEEHFGLDPSCVDIKMGTLSKTIPSVGGYVAGSKELIFAMKHNARAFIFSAALPPAQTAAAMAAFNVIENEPERVARLRRNIQRYLAGLKRIGLNTWSTETSIVPVICKTSEQALEMTKHCQADNLFVQPIIYPAVPINSPRLRSIITACHSEDDIDFALDVLERAAKATGLVANPALVSV</sequence>
<feature type="active site" description="Proton donor; for dehydratase activity" evidence="5">
    <location>
        <position position="191"/>
    </location>
</feature>
<accession>A0A8J7QH28</accession>
<feature type="region of interest" description="C-terminal hotdog fold" evidence="5">
    <location>
        <begin position="128"/>
        <end position="280"/>
    </location>
</feature>
<protein>
    <submittedName>
        <fullName evidence="9">Aminotransferase class I/II-fold pyridoxal phosphate-dependent enzyme</fullName>
    </submittedName>
</protein>
<dbReference type="Pfam" id="PF00155">
    <property type="entry name" value="Aminotran_1_2"/>
    <property type="match status" value="1"/>
</dbReference>
<feature type="compositionally biased region" description="Low complexity" evidence="6">
    <location>
        <begin position="1098"/>
        <end position="1107"/>
    </location>
</feature>
<feature type="active site" description="Proton acceptor; for dehydratase activity" evidence="5">
    <location>
        <position position="25"/>
    </location>
</feature>
<feature type="region of interest" description="N-terminal hotdog fold" evidence="5">
    <location>
        <begin position="1"/>
        <end position="114"/>
    </location>
</feature>
<dbReference type="InterPro" id="IPR020807">
    <property type="entry name" value="PKS_DH"/>
</dbReference>
<dbReference type="InterPro" id="IPR036736">
    <property type="entry name" value="ACP-like_sf"/>
</dbReference>
<keyword evidence="10" id="KW-1185">Reference proteome</keyword>
<dbReference type="InterPro" id="IPR042104">
    <property type="entry name" value="PKS_dehydratase_sf"/>
</dbReference>
<dbReference type="Pfam" id="PF08659">
    <property type="entry name" value="KR"/>
    <property type="match status" value="1"/>
</dbReference>
<gene>
    <name evidence="9" type="ORF">J3U88_08320</name>
</gene>
<keyword evidence="2" id="KW-0596">Phosphopantetheine</keyword>
<dbReference type="Gene3D" id="1.10.1200.10">
    <property type="entry name" value="ACP-like"/>
    <property type="match status" value="2"/>
</dbReference>
<dbReference type="RefSeq" id="WP_207858240.1">
    <property type="nucleotide sequence ID" value="NZ_JAFREP010000006.1"/>
</dbReference>
<dbReference type="InterPro" id="IPR013968">
    <property type="entry name" value="PKS_KR"/>
</dbReference>
<reference evidence="9" key="1">
    <citation type="submission" date="2021-03" db="EMBL/GenBank/DDBJ databases">
        <authorList>
            <person name="Wang G."/>
        </authorList>
    </citation>
    <scope>NUCLEOTIDE SEQUENCE</scope>
    <source>
        <strain evidence="9">KCTC 12899</strain>
    </source>
</reference>
<dbReference type="Pfam" id="PF21089">
    <property type="entry name" value="PKS_DH_N"/>
    <property type="match status" value="1"/>
</dbReference>
<dbReference type="GO" id="GO:0030170">
    <property type="term" value="F:pyridoxal phosphate binding"/>
    <property type="evidence" value="ECO:0007669"/>
    <property type="project" value="InterPro"/>
</dbReference>
<dbReference type="EMBL" id="JAFREP010000006">
    <property type="protein sequence ID" value="MBO1318458.1"/>
    <property type="molecule type" value="Genomic_DNA"/>
</dbReference>
<dbReference type="Gene3D" id="3.10.129.110">
    <property type="entry name" value="Polyketide synthase dehydratase"/>
    <property type="match status" value="1"/>
</dbReference>
<feature type="compositionally biased region" description="Pro residues" evidence="6">
    <location>
        <begin position="830"/>
        <end position="840"/>
    </location>
</feature>
<dbReference type="InterPro" id="IPR015421">
    <property type="entry name" value="PyrdxlP-dep_Trfase_major"/>
</dbReference>
<evidence type="ECO:0000259" key="7">
    <source>
        <dbReference type="PROSITE" id="PS50075"/>
    </source>
</evidence>
<dbReference type="PANTHER" id="PTHR13693:SF3">
    <property type="entry name" value="LD36009P"/>
    <property type="match status" value="1"/>
</dbReference>
<dbReference type="InterPro" id="IPR015424">
    <property type="entry name" value="PyrdxlP-dep_Trfase"/>
</dbReference>
<keyword evidence="3" id="KW-0597">Phosphoprotein</keyword>
<feature type="region of interest" description="Disordered" evidence="6">
    <location>
        <begin position="1098"/>
        <end position="1119"/>
    </location>
</feature>
<feature type="compositionally biased region" description="Pro residues" evidence="6">
    <location>
        <begin position="1108"/>
        <end position="1118"/>
    </location>
</feature>
<evidence type="ECO:0000313" key="10">
    <source>
        <dbReference type="Proteomes" id="UP000664417"/>
    </source>
</evidence>
<dbReference type="InterPro" id="IPR020806">
    <property type="entry name" value="PKS_PP-bd"/>
</dbReference>
<dbReference type="CDD" id="cd08953">
    <property type="entry name" value="KR_2_SDR_x"/>
    <property type="match status" value="1"/>
</dbReference>
<dbReference type="SUPFAM" id="SSF47336">
    <property type="entry name" value="ACP-like"/>
    <property type="match status" value="2"/>
</dbReference>
<dbReference type="GO" id="GO:0031177">
    <property type="term" value="F:phosphopantetheine binding"/>
    <property type="evidence" value="ECO:0007669"/>
    <property type="project" value="InterPro"/>
</dbReference>
<dbReference type="InterPro" id="IPR049552">
    <property type="entry name" value="PKS_DH_N"/>
</dbReference>
<keyword evidence="4" id="KW-0808">Transferase</keyword>
<dbReference type="Pfam" id="PF00550">
    <property type="entry name" value="PP-binding"/>
    <property type="match status" value="2"/>
</dbReference>
<dbReference type="PROSITE" id="PS50075">
    <property type="entry name" value="CARRIER"/>
    <property type="match status" value="2"/>
</dbReference>
<dbReference type="SUPFAM" id="SSF51735">
    <property type="entry name" value="NAD(P)-binding Rossmann-fold domains"/>
    <property type="match status" value="2"/>
</dbReference>
<feature type="domain" description="Carrier" evidence="7">
    <location>
        <begin position="1007"/>
        <end position="1084"/>
    </location>
</feature>
<evidence type="ECO:0000256" key="6">
    <source>
        <dbReference type="SAM" id="MobiDB-lite"/>
    </source>
</evidence>
<evidence type="ECO:0000256" key="4">
    <source>
        <dbReference type="ARBA" id="ARBA00022679"/>
    </source>
</evidence>
<dbReference type="PANTHER" id="PTHR13693">
    <property type="entry name" value="CLASS II AMINOTRANSFERASE/8-AMINO-7-OXONONANOATE SYNTHASE"/>
    <property type="match status" value="1"/>
</dbReference>
<dbReference type="Gene3D" id="3.90.1150.10">
    <property type="entry name" value="Aspartate Aminotransferase, domain 1"/>
    <property type="match status" value="1"/>
</dbReference>
<dbReference type="InterPro" id="IPR004839">
    <property type="entry name" value="Aminotransferase_I/II_large"/>
</dbReference>
<dbReference type="GO" id="GO:0008483">
    <property type="term" value="F:transaminase activity"/>
    <property type="evidence" value="ECO:0007669"/>
    <property type="project" value="UniProtKB-KW"/>
</dbReference>
<comment type="cofactor">
    <cofactor evidence="1">
        <name>pyridoxal 5'-phosphate</name>
        <dbReference type="ChEBI" id="CHEBI:597326"/>
    </cofactor>
</comment>
<evidence type="ECO:0000313" key="9">
    <source>
        <dbReference type="EMBL" id="MBO1318458.1"/>
    </source>
</evidence>
<dbReference type="SMART" id="SM00826">
    <property type="entry name" value="PKS_DH"/>
    <property type="match status" value="1"/>
</dbReference>
<comment type="caution">
    <text evidence="9">The sequence shown here is derived from an EMBL/GenBank/DDBJ whole genome shotgun (WGS) entry which is preliminary data.</text>
</comment>
<organism evidence="9 10">
    <name type="scientific">Acanthopleuribacter pedis</name>
    <dbReference type="NCBI Taxonomy" id="442870"/>
    <lineage>
        <taxon>Bacteria</taxon>
        <taxon>Pseudomonadati</taxon>
        <taxon>Acidobacteriota</taxon>
        <taxon>Holophagae</taxon>
        <taxon>Acanthopleuribacterales</taxon>
        <taxon>Acanthopleuribacteraceae</taxon>
        <taxon>Acanthopleuribacter</taxon>
    </lineage>
</organism>
<dbReference type="SUPFAM" id="SSF53383">
    <property type="entry name" value="PLP-dependent transferases"/>
    <property type="match status" value="1"/>
</dbReference>